<dbReference type="PANTHER" id="PTHR43792">
    <property type="entry name" value="GNAT FAMILY, PUTATIVE (AFU_ORTHOLOGUE AFUA_3G00765)-RELATED-RELATED"/>
    <property type="match status" value="1"/>
</dbReference>
<proteinExistence type="predicted"/>
<dbReference type="EMBL" id="JACHLR010000002">
    <property type="protein sequence ID" value="MBB4857380.1"/>
    <property type="molecule type" value="Genomic_DNA"/>
</dbReference>
<evidence type="ECO:0000313" key="2">
    <source>
        <dbReference type="EMBL" id="MBB4857380.1"/>
    </source>
</evidence>
<dbReference type="InterPro" id="IPR000182">
    <property type="entry name" value="GNAT_dom"/>
</dbReference>
<dbReference type="GO" id="GO:0016747">
    <property type="term" value="F:acyltransferase activity, transferring groups other than amino-acyl groups"/>
    <property type="evidence" value="ECO:0007669"/>
    <property type="project" value="InterPro"/>
</dbReference>
<comment type="caution">
    <text evidence="2">The sequence shown here is derived from an EMBL/GenBank/DDBJ whole genome shotgun (WGS) entry which is preliminary data.</text>
</comment>
<feature type="domain" description="N-acetyltransferase" evidence="1">
    <location>
        <begin position="8"/>
        <end position="169"/>
    </location>
</feature>
<dbReference type="RefSeq" id="WP_184242660.1">
    <property type="nucleotide sequence ID" value="NZ_JACHLR010000002.1"/>
</dbReference>
<dbReference type="SUPFAM" id="SSF55729">
    <property type="entry name" value="Acyl-CoA N-acyltransferases (Nat)"/>
    <property type="match status" value="1"/>
</dbReference>
<dbReference type="Pfam" id="PF13302">
    <property type="entry name" value="Acetyltransf_3"/>
    <property type="match status" value="1"/>
</dbReference>
<dbReference type="AlphaFoldDB" id="A0A7W7K6Y8"/>
<protein>
    <submittedName>
        <fullName evidence="2">RimJ/RimL family protein N-acetyltransferase</fullName>
    </submittedName>
</protein>
<organism evidence="2 3">
    <name type="scientific">Novosphingobium chloroacetimidivorans</name>
    <dbReference type="NCBI Taxonomy" id="1428314"/>
    <lineage>
        <taxon>Bacteria</taxon>
        <taxon>Pseudomonadati</taxon>
        <taxon>Pseudomonadota</taxon>
        <taxon>Alphaproteobacteria</taxon>
        <taxon>Sphingomonadales</taxon>
        <taxon>Sphingomonadaceae</taxon>
        <taxon>Novosphingobium</taxon>
    </lineage>
</organism>
<gene>
    <name evidence="2" type="ORF">HNO88_000687</name>
</gene>
<dbReference type="InterPro" id="IPR016181">
    <property type="entry name" value="Acyl_CoA_acyltransferase"/>
</dbReference>
<dbReference type="Proteomes" id="UP000555448">
    <property type="component" value="Unassembled WGS sequence"/>
</dbReference>
<dbReference type="PROSITE" id="PS51186">
    <property type="entry name" value="GNAT"/>
    <property type="match status" value="1"/>
</dbReference>
<dbReference type="CDD" id="cd04301">
    <property type="entry name" value="NAT_SF"/>
    <property type="match status" value="1"/>
</dbReference>
<keyword evidence="2" id="KW-0808">Transferase</keyword>
<evidence type="ECO:0000259" key="1">
    <source>
        <dbReference type="PROSITE" id="PS51186"/>
    </source>
</evidence>
<accession>A0A7W7K6Y8</accession>
<keyword evidence="3" id="KW-1185">Reference proteome</keyword>
<dbReference type="InterPro" id="IPR051531">
    <property type="entry name" value="N-acetyltransferase"/>
</dbReference>
<dbReference type="Gene3D" id="3.40.630.30">
    <property type="match status" value="1"/>
</dbReference>
<sequence length="187" mass="20535">MFIRTERLFLRPGWPEDMGELVEVLDEDAVRRSIGISALPRSAVALREYISRPRDPLLPHFFINLRDDAGARLIGGIGLGRYGKDVELGYWIAQRHRGLGYATEAVRAVLAEARMLGHREIVALHFADNEASARVLQTSGFKPTGETRARLSIGRGAEAQARLYVATLADKLFDLLGVGPQSAAQAA</sequence>
<name>A0A7W7K6Y8_9SPHN</name>
<reference evidence="2 3" key="1">
    <citation type="submission" date="2020-08" db="EMBL/GenBank/DDBJ databases">
        <title>Functional genomics of gut bacteria from endangered species of beetles.</title>
        <authorList>
            <person name="Carlos-Shanley C."/>
        </authorList>
    </citation>
    <scope>NUCLEOTIDE SEQUENCE [LARGE SCALE GENOMIC DNA]</scope>
    <source>
        <strain evidence="2 3">S00245</strain>
    </source>
</reference>
<evidence type="ECO:0000313" key="3">
    <source>
        <dbReference type="Proteomes" id="UP000555448"/>
    </source>
</evidence>